<dbReference type="InterPro" id="IPR010565">
    <property type="entry name" value="Muskelin_N"/>
</dbReference>
<dbReference type="PROSITE" id="PS51407">
    <property type="entry name" value="LAMP_3"/>
    <property type="match status" value="1"/>
</dbReference>
<dbReference type="Pfam" id="PF06588">
    <property type="entry name" value="Muskelin_N"/>
    <property type="match status" value="1"/>
</dbReference>
<dbReference type="SUPFAM" id="SSF117281">
    <property type="entry name" value="Kelch motif"/>
    <property type="match status" value="1"/>
</dbReference>
<evidence type="ECO:0000313" key="16">
    <source>
        <dbReference type="Proteomes" id="UP001286313"/>
    </source>
</evidence>
<evidence type="ECO:0000256" key="5">
    <source>
        <dbReference type="ARBA" id="ARBA00022737"/>
    </source>
</evidence>
<keyword evidence="3 10" id="KW-0812">Transmembrane</keyword>
<feature type="compositionally biased region" description="Low complexity" evidence="11">
    <location>
        <begin position="819"/>
        <end position="859"/>
    </location>
</feature>
<dbReference type="Gene3D" id="2.120.10.80">
    <property type="entry name" value="Kelch-type beta propeller"/>
    <property type="match status" value="2"/>
</dbReference>
<comment type="caution">
    <text evidence="15">The sequence shown here is derived from an EMBL/GenBank/DDBJ whole genome shotgun (WGS) entry which is preliminary data.</text>
</comment>
<keyword evidence="7 12" id="KW-1133">Transmembrane helix</keyword>
<dbReference type="Gene3D" id="2.40.160.110">
    <property type="match status" value="1"/>
</dbReference>
<evidence type="ECO:0000259" key="14">
    <source>
        <dbReference type="Pfam" id="PF06588"/>
    </source>
</evidence>
<dbReference type="Pfam" id="PF01299">
    <property type="entry name" value="Lamp2-like_luminal"/>
    <property type="match status" value="1"/>
</dbReference>
<name>A0AAE1BYA3_PETCI</name>
<comment type="subcellular location">
    <subcellularLocation>
        <location evidence="1">Endosome membrane</location>
        <topology evidence="1">Single-pass type I membrane protein</topology>
    </subcellularLocation>
    <subcellularLocation>
        <location evidence="10">Membrane</location>
        <topology evidence="10">Single-pass type I membrane protein</topology>
    </subcellularLocation>
</comment>
<feature type="domain" description="Lysosome-associated membrane glycoprotein 2-like luminal" evidence="13">
    <location>
        <begin position="939"/>
        <end position="1101"/>
    </location>
</feature>
<evidence type="ECO:0000256" key="7">
    <source>
        <dbReference type="ARBA" id="ARBA00022989"/>
    </source>
</evidence>
<dbReference type="InterPro" id="IPR052456">
    <property type="entry name" value="CTLH_complex_component"/>
</dbReference>
<dbReference type="PROSITE" id="PS50896">
    <property type="entry name" value="LISH"/>
    <property type="match status" value="1"/>
</dbReference>
<evidence type="ECO:0000313" key="15">
    <source>
        <dbReference type="EMBL" id="KAK3859267.1"/>
    </source>
</evidence>
<keyword evidence="6" id="KW-0967">Endosome</keyword>
<protein>
    <recommendedName>
        <fullName evidence="17">Muskelin</fullName>
    </recommendedName>
</protein>
<feature type="transmembrane region" description="Helical" evidence="12">
    <location>
        <begin position="1121"/>
        <end position="1144"/>
    </location>
</feature>
<feature type="region of interest" description="Disordered" evidence="11">
    <location>
        <begin position="1"/>
        <end position="35"/>
    </location>
</feature>
<keyword evidence="2" id="KW-0880">Kelch repeat</keyword>
<evidence type="ECO:0000256" key="8">
    <source>
        <dbReference type="ARBA" id="ARBA00023136"/>
    </source>
</evidence>
<dbReference type="SUPFAM" id="SSF49785">
    <property type="entry name" value="Galactose-binding domain-like"/>
    <property type="match status" value="1"/>
</dbReference>
<evidence type="ECO:0000256" key="2">
    <source>
        <dbReference type="ARBA" id="ARBA00022441"/>
    </source>
</evidence>
<keyword evidence="16" id="KW-1185">Reference proteome</keyword>
<dbReference type="PANTHER" id="PTHR15526:SF5">
    <property type="entry name" value="MUSKELIN"/>
    <property type="match status" value="1"/>
</dbReference>
<dbReference type="InterPro" id="IPR002000">
    <property type="entry name" value="Lysosome-assoc_membr_glycop"/>
</dbReference>
<evidence type="ECO:0000256" key="9">
    <source>
        <dbReference type="ARBA" id="ARBA00023180"/>
    </source>
</evidence>
<dbReference type="PANTHER" id="PTHR15526">
    <property type="entry name" value="MUSKELIN"/>
    <property type="match status" value="1"/>
</dbReference>
<dbReference type="InterPro" id="IPR048528">
    <property type="entry name" value="Lamp2-like_luminal"/>
</dbReference>
<evidence type="ECO:0000256" key="3">
    <source>
        <dbReference type="ARBA" id="ARBA00022692"/>
    </source>
</evidence>
<dbReference type="InterPro" id="IPR008979">
    <property type="entry name" value="Galactose-bd-like_sf"/>
</dbReference>
<dbReference type="Gene3D" id="2.60.120.260">
    <property type="entry name" value="Galactose-binding domain-like"/>
    <property type="match status" value="1"/>
</dbReference>
<evidence type="ECO:0000256" key="4">
    <source>
        <dbReference type="ARBA" id="ARBA00022729"/>
    </source>
</evidence>
<evidence type="ECO:0000256" key="11">
    <source>
        <dbReference type="SAM" id="MobiDB-lite"/>
    </source>
</evidence>
<accession>A0AAE1BYA3</accession>
<comment type="similarity">
    <text evidence="10">Belongs to the LAMP family.</text>
</comment>
<feature type="domain" description="Muskelin N-terminal" evidence="14">
    <location>
        <begin position="65"/>
        <end position="258"/>
    </location>
</feature>
<gene>
    <name evidence="15" type="ORF">Pcinc_034605</name>
</gene>
<feature type="region of interest" description="Disordered" evidence="11">
    <location>
        <begin position="806"/>
        <end position="885"/>
    </location>
</feature>
<keyword evidence="8 10" id="KW-0472">Membrane</keyword>
<feature type="compositionally biased region" description="Low complexity" evidence="11">
    <location>
        <begin position="870"/>
        <end position="885"/>
    </location>
</feature>
<evidence type="ECO:0000256" key="12">
    <source>
        <dbReference type="SAM" id="Phobius"/>
    </source>
</evidence>
<evidence type="ECO:0000256" key="6">
    <source>
        <dbReference type="ARBA" id="ARBA00022753"/>
    </source>
</evidence>
<keyword evidence="5" id="KW-0677">Repeat</keyword>
<dbReference type="InterPro" id="IPR015915">
    <property type="entry name" value="Kelch-typ_b-propeller"/>
</dbReference>
<evidence type="ECO:0008006" key="17">
    <source>
        <dbReference type="Google" id="ProtNLM"/>
    </source>
</evidence>
<comment type="caution">
    <text evidence="10">Lacks conserved residue(s) required for the propagation of feature annotation.</text>
</comment>
<dbReference type="InterPro" id="IPR006594">
    <property type="entry name" value="LisH"/>
</dbReference>
<feature type="compositionally biased region" description="Pro residues" evidence="11">
    <location>
        <begin position="860"/>
        <end position="869"/>
    </location>
</feature>
<keyword evidence="4" id="KW-0732">Signal</keyword>
<sequence length="1158" mass="131778">MERKPPPPGNNNNNPPKKRSRRSKQQQHHPRIWQQCKPPRIWQHCNPAVPTTTTTMADSGPEDSQPIKYLIHKFSTFSSSYVPKNILEDKPNDQASRWSSDSNNPPQFLILKLDQPAVLKTITFGKYEKTHVCNIKKFRVYGGLSEENMVLLLESGLKNDTVPETFLLKHTVTGRQFPVRFVKIVPLQAWGSTFNFSIWFVELRGCEEWSVVQQCINWYTTYREREAIRLCLKHFRQHNYTEAFESLEKRTRVTLEDPQLTQLHKILVEDGDFDGCEQLIAQAAQEGLFQHYINQQEYKPQWTPIIPNPGQSTGTPQRPGMRGGHQMCIDTNTQTIYLFGGWDGMQDLSDLWSYHIPTQEWTCITRDTHAEGGPIARSCHKMCLDPERRQIFTLGRYLDSVLRIPDNLKSDFYMYDIENNKWTQVTEDTASLGGPRLTFDHQMVMDVERRVIYVFGGRVLTPSRWEGLGLDELRTSNSTPSEVIFSGLYAYHVATNTWTKLREDCLGNSTGPQDIKSRIGHSMLFHSGTRQLFILAGQRNKEYLADFFTYNIDTDTVTYISDGTRKDSSSVPAAGFTQKATIDPHLNEIHVLSGLSKEKEKRDENVRNSFWVYDISQNKWSCIYRNEQTGESYWSKMQHVEPCPRFAHQLVYDDTKKVHYLFGGNPGKASLPKMRLDDFWSLRLCRPSIQQLLHTCVLLIRKHRFNELARDNSVLALEYLQTKLHSAVDHSDCQEVQEFQALASTIFQPPQDTPISCIRPIPEEEKEESGAKAVGASLEWRHTSRSHLFDQLTQFFPEHMTQPRGSVCGGEGVSVLPQSTTKTTITTTTTTTAPPHPTTTTNNNNNNTSSPVVVVLTTKGPPPPPPAPSSSPVSSSSSSPTNISPTSRHIILVSEAGVTEGVSQAKDIDTQYEEEDREYEMLPQPLAQDGSNEGYVRSDGTYIVNDVDGIGCVMAYFKSTVTIYYLDNTGEYRNTQASPPEGDDGVVISGQCDRKGEQSQVDVSWESYTLTLKFGLDSITDTWFVSRFLLNYNTDNNRDFENIAPSASGEVTVESTSERKYWQTSNYKSFRCLLLHDVSLSDALNNTATLHFDEVRVQAFCTESYFRRPKHCIHRVHRNEMVPVTVGSMLAGGTLLTVLVYGIFRYVKIKKVQYDTMQ</sequence>
<feature type="compositionally biased region" description="Basic residues" evidence="11">
    <location>
        <begin position="16"/>
        <end position="31"/>
    </location>
</feature>
<evidence type="ECO:0000256" key="1">
    <source>
        <dbReference type="ARBA" id="ARBA00004530"/>
    </source>
</evidence>
<dbReference type="EMBL" id="JAWQEG010005065">
    <property type="protein sequence ID" value="KAK3859267.1"/>
    <property type="molecule type" value="Genomic_DNA"/>
</dbReference>
<organism evidence="15 16">
    <name type="scientific">Petrolisthes cinctipes</name>
    <name type="common">Flat porcelain crab</name>
    <dbReference type="NCBI Taxonomy" id="88211"/>
    <lineage>
        <taxon>Eukaryota</taxon>
        <taxon>Metazoa</taxon>
        <taxon>Ecdysozoa</taxon>
        <taxon>Arthropoda</taxon>
        <taxon>Crustacea</taxon>
        <taxon>Multicrustacea</taxon>
        <taxon>Malacostraca</taxon>
        <taxon>Eumalacostraca</taxon>
        <taxon>Eucarida</taxon>
        <taxon>Decapoda</taxon>
        <taxon>Pleocyemata</taxon>
        <taxon>Anomura</taxon>
        <taxon>Galatheoidea</taxon>
        <taxon>Porcellanidae</taxon>
        <taxon>Petrolisthes</taxon>
    </lineage>
</organism>
<evidence type="ECO:0000256" key="10">
    <source>
        <dbReference type="PROSITE-ProRule" id="PRU00740"/>
    </source>
</evidence>
<evidence type="ECO:0000259" key="13">
    <source>
        <dbReference type="Pfam" id="PF01299"/>
    </source>
</evidence>
<proteinExistence type="inferred from homology"/>
<keyword evidence="9" id="KW-0325">Glycoprotein</keyword>
<dbReference type="GO" id="GO:0010008">
    <property type="term" value="C:endosome membrane"/>
    <property type="evidence" value="ECO:0007669"/>
    <property type="project" value="UniProtKB-SubCell"/>
</dbReference>
<dbReference type="AlphaFoldDB" id="A0AAE1BYA3"/>
<dbReference type="Pfam" id="PF24681">
    <property type="entry name" value="Kelch_KLHDC2_KLHL20_DRC7"/>
    <property type="match status" value="1"/>
</dbReference>
<dbReference type="Proteomes" id="UP001286313">
    <property type="component" value="Unassembled WGS sequence"/>
</dbReference>
<reference evidence="15" key="1">
    <citation type="submission" date="2023-10" db="EMBL/GenBank/DDBJ databases">
        <title>Genome assemblies of two species of porcelain crab, Petrolisthes cinctipes and Petrolisthes manimaculis (Anomura: Porcellanidae).</title>
        <authorList>
            <person name="Angst P."/>
        </authorList>
    </citation>
    <scope>NUCLEOTIDE SEQUENCE</scope>
    <source>
        <strain evidence="15">PB745_01</strain>
        <tissue evidence="15">Gill</tissue>
    </source>
</reference>